<dbReference type="GO" id="GO:0006508">
    <property type="term" value="P:proteolysis"/>
    <property type="evidence" value="ECO:0007669"/>
    <property type="project" value="UniProtKB-KW"/>
</dbReference>
<dbReference type="Pfam" id="PF25597">
    <property type="entry name" value="SH3_retrovirus"/>
    <property type="match status" value="1"/>
</dbReference>
<accession>A0A2P4Y9F6</accession>
<dbReference type="OrthoDB" id="119550at2759"/>
<dbReference type="InterPro" id="IPR025724">
    <property type="entry name" value="GAG-pre-integrase_dom"/>
</dbReference>
<dbReference type="Proteomes" id="UP000237271">
    <property type="component" value="Unassembled WGS sequence"/>
</dbReference>
<dbReference type="InterPro" id="IPR036397">
    <property type="entry name" value="RNaseH_sf"/>
</dbReference>
<dbReference type="Gene3D" id="3.30.420.10">
    <property type="entry name" value="Ribonuclease H-like superfamily/Ribonuclease H"/>
    <property type="match status" value="1"/>
</dbReference>
<keyword evidence="4" id="KW-1185">Reference proteome</keyword>
<dbReference type="GO" id="GO:0003676">
    <property type="term" value="F:nucleic acid binding"/>
    <property type="evidence" value="ECO:0007669"/>
    <property type="project" value="InterPro"/>
</dbReference>
<dbReference type="AlphaFoldDB" id="A0A2P4Y9F6"/>
<dbReference type="InterPro" id="IPR012337">
    <property type="entry name" value="RNaseH-like_sf"/>
</dbReference>
<evidence type="ECO:0000256" key="1">
    <source>
        <dbReference type="ARBA" id="ARBA00022670"/>
    </source>
</evidence>
<sequence length="463" mass="52688">MKSPKPNVKLVYEANQWISDNGANRHLVGDKRYFVNYHKLTPEERENATVYGYNGERSPIGIGAIDLWVSVDGEPVVLRGDQVYYSPKKTNLFSQSVATEQGFQTAYDDSTREYTLSMNGAVVIKVNIQPCKLWIFKAENTFLLEKSVKTEALAPATMINYAISDGVANLQCWHERLGHICPQFVKLMADQSLVDGMMIRNRTFNLCETCQLGKQKAKTTPRNLDRGVKRRNQLVCADLLFPPLHYNCIRFKAILLIMDVHTRFLTAYPVQTKHKDVINPLINRYVAWAEQHWPECKVQEVLTDGGGEFVNGSITTWYQLNGITHTLTPPNTSRLSIVKRTHQTLTGMMKDSGFPTSFWVDALYYAVYIKNRVFSSPINCTPYEEMWGRKPGIHHVRKFGAFGYVHTKVGPSRHKFDDNRRIGYVLGYRDDLLGCKVYFPSEGAVQVASHVTFETGSQLNILV</sequence>
<dbReference type="InterPro" id="IPR001584">
    <property type="entry name" value="Integrase_cat-core"/>
</dbReference>
<evidence type="ECO:0000313" key="4">
    <source>
        <dbReference type="Proteomes" id="UP000237271"/>
    </source>
</evidence>
<name>A0A2P4Y9F6_9STRA</name>
<dbReference type="GO" id="GO:0008233">
    <property type="term" value="F:peptidase activity"/>
    <property type="evidence" value="ECO:0007669"/>
    <property type="project" value="UniProtKB-KW"/>
</dbReference>
<organism evidence="3 4">
    <name type="scientific">Phytophthora palmivora</name>
    <dbReference type="NCBI Taxonomy" id="4796"/>
    <lineage>
        <taxon>Eukaryota</taxon>
        <taxon>Sar</taxon>
        <taxon>Stramenopiles</taxon>
        <taxon>Oomycota</taxon>
        <taxon>Peronosporomycetes</taxon>
        <taxon>Peronosporales</taxon>
        <taxon>Peronosporaceae</taxon>
        <taxon>Phytophthora</taxon>
    </lineage>
</organism>
<keyword evidence="1" id="KW-0645">Protease</keyword>
<protein>
    <submittedName>
        <fullName evidence="3">Gag-pol Polyprotein</fullName>
    </submittedName>
</protein>
<dbReference type="PROSITE" id="PS50994">
    <property type="entry name" value="INTEGRASE"/>
    <property type="match status" value="1"/>
</dbReference>
<dbReference type="EMBL" id="NCKW01004868">
    <property type="protein sequence ID" value="POM74447.1"/>
    <property type="molecule type" value="Genomic_DNA"/>
</dbReference>
<dbReference type="InterPro" id="IPR057670">
    <property type="entry name" value="SH3_retrovirus"/>
</dbReference>
<proteinExistence type="predicted"/>
<dbReference type="Pfam" id="PF13976">
    <property type="entry name" value="gag_pre-integrs"/>
    <property type="match status" value="1"/>
</dbReference>
<evidence type="ECO:0000313" key="3">
    <source>
        <dbReference type="EMBL" id="POM74447.1"/>
    </source>
</evidence>
<reference evidence="3 4" key="1">
    <citation type="journal article" date="2017" name="Genome Biol. Evol.">
        <title>Phytophthora megakarya and P. palmivora, closely related causal agents of cacao black pod rot, underwent increases in genome sizes and gene numbers by different mechanisms.</title>
        <authorList>
            <person name="Ali S.S."/>
            <person name="Shao J."/>
            <person name="Lary D.J."/>
            <person name="Kronmiller B."/>
            <person name="Shen D."/>
            <person name="Strem M.D."/>
            <person name="Amoako-Attah I."/>
            <person name="Akrofi A.Y."/>
            <person name="Begoude B.A."/>
            <person name="Ten Hoopen G.M."/>
            <person name="Coulibaly K."/>
            <person name="Kebe B.I."/>
            <person name="Melnick R.L."/>
            <person name="Guiltinan M.J."/>
            <person name="Tyler B.M."/>
            <person name="Meinhardt L.W."/>
            <person name="Bailey B.A."/>
        </authorList>
    </citation>
    <scope>NUCLEOTIDE SEQUENCE [LARGE SCALE GENOMIC DNA]</scope>
    <source>
        <strain evidence="4">sbr112.9</strain>
    </source>
</reference>
<dbReference type="SUPFAM" id="SSF53098">
    <property type="entry name" value="Ribonuclease H-like"/>
    <property type="match status" value="1"/>
</dbReference>
<dbReference type="PANTHER" id="PTHR42648">
    <property type="entry name" value="TRANSPOSASE, PUTATIVE-RELATED"/>
    <property type="match status" value="1"/>
</dbReference>
<dbReference type="InterPro" id="IPR039537">
    <property type="entry name" value="Retrotran_Ty1/copia-like"/>
</dbReference>
<dbReference type="GO" id="GO:0015074">
    <property type="term" value="P:DNA integration"/>
    <property type="evidence" value="ECO:0007669"/>
    <property type="project" value="InterPro"/>
</dbReference>
<dbReference type="InterPro" id="IPR054722">
    <property type="entry name" value="PolX-like_BBD"/>
</dbReference>
<keyword evidence="1" id="KW-0378">Hydrolase</keyword>
<comment type="caution">
    <text evidence="3">The sequence shown here is derived from an EMBL/GenBank/DDBJ whole genome shotgun (WGS) entry which is preliminary data.</text>
</comment>
<dbReference type="PANTHER" id="PTHR42648:SF28">
    <property type="entry name" value="TRANSPOSON-ENCODED PROTEIN WITH RIBONUCLEASE H-LIKE AND RETROVIRUS ZINC FINGER-LIKE DOMAINS"/>
    <property type="match status" value="1"/>
</dbReference>
<feature type="domain" description="Integrase catalytic" evidence="2">
    <location>
        <begin position="217"/>
        <end position="390"/>
    </location>
</feature>
<gene>
    <name evidence="3" type="ORF">PHPALM_8602</name>
</gene>
<dbReference type="Pfam" id="PF22936">
    <property type="entry name" value="Pol_BBD"/>
    <property type="match status" value="1"/>
</dbReference>
<evidence type="ECO:0000259" key="2">
    <source>
        <dbReference type="PROSITE" id="PS50994"/>
    </source>
</evidence>